<keyword evidence="3 11" id="KW-0436">Ligase</keyword>
<dbReference type="EMBL" id="UOEC01000046">
    <property type="protein sequence ID" value="VAV88494.1"/>
    <property type="molecule type" value="Genomic_DNA"/>
</dbReference>
<dbReference type="PROSITE" id="PS00178">
    <property type="entry name" value="AA_TRNA_LIGASE_I"/>
    <property type="match status" value="1"/>
</dbReference>
<evidence type="ECO:0000259" key="10">
    <source>
        <dbReference type="Pfam" id="PF19303"/>
    </source>
</evidence>
<dbReference type="InterPro" id="IPR023457">
    <property type="entry name" value="Met-tRNA_synth_2"/>
</dbReference>
<evidence type="ECO:0000256" key="3">
    <source>
        <dbReference type="ARBA" id="ARBA00022598"/>
    </source>
</evidence>
<dbReference type="InterPro" id="IPR001412">
    <property type="entry name" value="aa-tRNA-synth_I_CS"/>
</dbReference>
<evidence type="ECO:0000256" key="8">
    <source>
        <dbReference type="ARBA" id="ARBA00030904"/>
    </source>
</evidence>
<dbReference type="CDD" id="cd07957">
    <property type="entry name" value="Anticodon_Ia_Met"/>
    <property type="match status" value="1"/>
</dbReference>
<dbReference type="Gene3D" id="2.170.220.10">
    <property type="match status" value="1"/>
</dbReference>
<evidence type="ECO:0000256" key="1">
    <source>
        <dbReference type="ARBA" id="ARBA00004496"/>
    </source>
</evidence>
<evidence type="ECO:0000256" key="6">
    <source>
        <dbReference type="ARBA" id="ARBA00022917"/>
    </source>
</evidence>
<dbReference type="CDD" id="cd00814">
    <property type="entry name" value="MetRS_core"/>
    <property type="match status" value="1"/>
</dbReference>
<evidence type="ECO:0000313" key="11">
    <source>
        <dbReference type="EMBL" id="VAV88494.1"/>
    </source>
</evidence>
<dbReference type="FunFam" id="2.170.220.10:FF:000002">
    <property type="entry name" value="Methionine--tRNA ligase"/>
    <property type="match status" value="1"/>
</dbReference>
<dbReference type="InterPro" id="IPR014729">
    <property type="entry name" value="Rossmann-like_a/b/a_fold"/>
</dbReference>
<evidence type="ECO:0000256" key="7">
    <source>
        <dbReference type="ARBA" id="ARBA00023146"/>
    </source>
</evidence>
<dbReference type="AlphaFoldDB" id="A0A3B0R4U5"/>
<dbReference type="InterPro" id="IPR014758">
    <property type="entry name" value="Met-tRNA_synth"/>
</dbReference>
<keyword evidence="4" id="KW-0547">Nucleotide-binding</keyword>
<dbReference type="InterPro" id="IPR009080">
    <property type="entry name" value="tRNAsynth_Ia_anticodon-bd"/>
</dbReference>
<dbReference type="NCBIfam" id="NF008900">
    <property type="entry name" value="PRK12267.1"/>
    <property type="match status" value="1"/>
</dbReference>
<dbReference type="NCBIfam" id="TIGR00398">
    <property type="entry name" value="metG"/>
    <property type="match status" value="1"/>
</dbReference>
<feature type="domain" description="Methionyl/Leucyl tRNA synthetase" evidence="9">
    <location>
        <begin position="149"/>
        <end position="368"/>
    </location>
</feature>
<dbReference type="PANTHER" id="PTHR43326">
    <property type="entry name" value="METHIONYL-TRNA SYNTHETASE"/>
    <property type="match status" value="1"/>
</dbReference>
<dbReference type="Pfam" id="PF19303">
    <property type="entry name" value="Anticodon_3"/>
    <property type="match status" value="1"/>
</dbReference>
<keyword evidence="7 11" id="KW-0030">Aminoacyl-tRNA synthetase</keyword>
<keyword evidence="5" id="KW-0067">ATP-binding</keyword>
<dbReference type="GO" id="GO:0004825">
    <property type="term" value="F:methionine-tRNA ligase activity"/>
    <property type="evidence" value="ECO:0007669"/>
    <property type="project" value="UniProtKB-EC"/>
</dbReference>
<name>A0A3B0R4U5_9ZZZZ</name>
<dbReference type="PANTHER" id="PTHR43326:SF1">
    <property type="entry name" value="METHIONINE--TRNA LIGASE, MITOCHONDRIAL"/>
    <property type="match status" value="1"/>
</dbReference>
<accession>A0A3B0R4U5</accession>
<comment type="subcellular location">
    <subcellularLocation>
        <location evidence="1">Cytoplasm</location>
    </subcellularLocation>
</comment>
<sequence>MTDKTFYTTTAISYPNGAPHIGHAYEALATDALARFKRLDGYDVMFLTGTDEHGQKILQTAQAQGIEPAELAETMTQQFVKMVAALNCSNDDFIRTTEQRHQKTVQALWKRMEDNGDIYLDKYAGWYSVRDEAYYGEDETELRDGKRFSIKTQTPVEWVEEESYFFKLSAYQDKLLAHYEKFPDFIGPDERRNEVVSFVKGGLNDLSISRTTFDWGVPVVGNKDHVMYVWLDALTNYLSATGYLGVDGETGQGDNSKFWPADLHIIGKDIIRFHAVYWPAFLMSGELPLPKRVFAHGFLFNKGEKMSKSVGNVVDPFSLVKEFGVDQVRFFFLREVPFGKDGNYSVEAIINRVNADLANDIGNLAQRSLSMIAKNCDGTLPECGDLTTEDQQILDAAKALLPTVRGFHDRQAIHRALEAIWRVIGDANKYFAGQEPWALKKTDPERMATVLYVTAELIRQFAILTQPYIPEGAGKMLDLLAVENEQRSFSDLATPLVAGTPLPQPSGVFPRYVEKE</sequence>
<evidence type="ECO:0000256" key="5">
    <source>
        <dbReference type="ARBA" id="ARBA00022840"/>
    </source>
</evidence>
<keyword evidence="6" id="KW-0648">Protein biosynthesis</keyword>
<reference evidence="11" key="1">
    <citation type="submission" date="2018-06" db="EMBL/GenBank/DDBJ databases">
        <authorList>
            <person name="Zhirakovskaya E."/>
        </authorList>
    </citation>
    <scope>NUCLEOTIDE SEQUENCE</scope>
</reference>
<feature type="domain" description="Methionyl/Leucyl tRNA synthetase" evidence="9">
    <location>
        <begin position="7"/>
        <end position="139"/>
    </location>
</feature>
<dbReference type="EC" id="6.1.1.10" evidence="2"/>
<dbReference type="PRINTS" id="PR01041">
    <property type="entry name" value="TRNASYNTHMET"/>
</dbReference>
<dbReference type="GO" id="GO:0005524">
    <property type="term" value="F:ATP binding"/>
    <property type="evidence" value="ECO:0007669"/>
    <property type="project" value="UniProtKB-KW"/>
</dbReference>
<dbReference type="HAMAP" id="MF_01228">
    <property type="entry name" value="Met_tRNA_synth_type2"/>
    <property type="match status" value="1"/>
</dbReference>
<organism evidence="11">
    <name type="scientific">hydrothermal vent metagenome</name>
    <dbReference type="NCBI Taxonomy" id="652676"/>
    <lineage>
        <taxon>unclassified sequences</taxon>
        <taxon>metagenomes</taxon>
        <taxon>ecological metagenomes</taxon>
    </lineage>
</organism>
<dbReference type="Pfam" id="PF09334">
    <property type="entry name" value="tRNA-synt_1g"/>
    <property type="match status" value="2"/>
</dbReference>
<dbReference type="SUPFAM" id="SSF52374">
    <property type="entry name" value="Nucleotidylyl transferase"/>
    <property type="match status" value="1"/>
</dbReference>
<dbReference type="Gene3D" id="3.40.50.620">
    <property type="entry name" value="HUPs"/>
    <property type="match status" value="1"/>
</dbReference>
<dbReference type="GO" id="GO:0006431">
    <property type="term" value="P:methionyl-tRNA aminoacylation"/>
    <property type="evidence" value="ECO:0007669"/>
    <property type="project" value="InterPro"/>
</dbReference>
<dbReference type="InterPro" id="IPR041872">
    <property type="entry name" value="Anticodon_Met"/>
</dbReference>
<evidence type="ECO:0000259" key="9">
    <source>
        <dbReference type="Pfam" id="PF09334"/>
    </source>
</evidence>
<dbReference type="GO" id="GO:0005737">
    <property type="term" value="C:cytoplasm"/>
    <property type="evidence" value="ECO:0007669"/>
    <property type="project" value="UniProtKB-SubCell"/>
</dbReference>
<protein>
    <recommendedName>
        <fullName evidence="2">methionine--tRNA ligase</fullName>
        <ecNumber evidence="2">6.1.1.10</ecNumber>
    </recommendedName>
    <alternativeName>
        <fullName evidence="8">Methionyl-tRNA synthetase</fullName>
    </alternativeName>
</protein>
<gene>
    <name evidence="11" type="ORF">MNBD_ALPHA08-2039</name>
</gene>
<dbReference type="InterPro" id="IPR033911">
    <property type="entry name" value="MetRS_core"/>
</dbReference>
<evidence type="ECO:0000256" key="2">
    <source>
        <dbReference type="ARBA" id="ARBA00012838"/>
    </source>
</evidence>
<feature type="domain" description="Methionyl-tRNA synthetase anticodon-binding" evidence="10">
    <location>
        <begin position="380"/>
        <end position="510"/>
    </location>
</feature>
<evidence type="ECO:0000256" key="4">
    <source>
        <dbReference type="ARBA" id="ARBA00022741"/>
    </source>
</evidence>
<dbReference type="SUPFAM" id="SSF47323">
    <property type="entry name" value="Anticodon-binding domain of a subclass of class I aminoacyl-tRNA synthetases"/>
    <property type="match status" value="1"/>
</dbReference>
<dbReference type="InterPro" id="IPR015413">
    <property type="entry name" value="Methionyl/Leucyl_tRNA_Synth"/>
</dbReference>
<dbReference type="Gene3D" id="1.10.730.10">
    <property type="entry name" value="Isoleucyl-tRNA Synthetase, Domain 1"/>
    <property type="match status" value="1"/>
</dbReference>
<proteinExistence type="inferred from homology"/>